<dbReference type="SUPFAM" id="SSF161098">
    <property type="entry name" value="MetI-like"/>
    <property type="match status" value="1"/>
</dbReference>
<comment type="subcellular location">
    <subcellularLocation>
        <location evidence="1 7">Cell membrane</location>
        <topology evidence="1 7">Multi-pass membrane protein</topology>
    </subcellularLocation>
</comment>
<gene>
    <name evidence="9" type="ORF">PGRAT_21955</name>
</gene>
<evidence type="ECO:0000313" key="10">
    <source>
        <dbReference type="Proteomes" id="UP000029500"/>
    </source>
</evidence>
<dbReference type="InterPro" id="IPR050901">
    <property type="entry name" value="BP-dep_ABC_trans_perm"/>
</dbReference>
<dbReference type="AlphaFoldDB" id="A0A089M889"/>
<dbReference type="Proteomes" id="UP000029500">
    <property type="component" value="Chromosome"/>
</dbReference>
<dbReference type="GO" id="GO:0005886">
    <property type="term" value="C:plasma membrane"/>
    <property type="evidence" value="ECO:0007669"/>
    <property type="project" value="UniProtKB-SubCell"/>
</dbReference>
<keyword evidence="3" id="KW-1003">Cell membrane</keyword>
<keyword evidence="4 7" id="KW-0812">Transmembrane</keyword>
<evidence type="ECO:0000256" key="5">
    <source>
        <dbReference type="ARBA" id="ARBA00022989"/>
    </source>
</evidence>
<feature type="transmembrane region" description="Helical" evidence="7">
    <location>
        <begin position="12"/>
        <end position="33"/>
    </location>
</feature>
<dbReference type="Pfam" id="PF00528">
    <property type="entry name" value="BPD_transp_1"/>
    <property type="match status" value="1"/>
</dbReference>
<feature type="transmembrane region" description="Helical" evidence="7">
    <location>
        <begin position="106"/>
        <end position="129"/>
    </location>
</feature>
<reference evidence="9 10" key="1">
    <citation type="submission" date="2014-08" db="EMBL/GenBank/DDBJ databases">
        <title>Comparative genomics of the Paenibacillus odorifer group.</title>
        <authorList>
            <person name="den Bakker H.C."/>
            <person name="Tsai Y.-C."/>
            <person name="Martin N."/>
            <person name="Korlach J."/>
            <person name="Wiedmann M."/>
        </authorList>
    </citation>
    <scope>NUCLEOTIDE SEQUENCE [LARGE SCALE GENOMIC DNA]</scope>
    <source>
        <strain evidence="9 10">DSM 15220</strain>
    </source>
</reference>
<name>A0A089M889_9BACL</name>
<dbReference type="HOGENOM" id="CLU_016047_1_2_9"/>
<evidence type="ECO:0000256" key="2">
    <source>
        <dbReference type="ARBA" id="ARBA00022448"/>
    </source>
</evidence>
<evidence type="ECO:0000256" key="4">
    <source>
        <dbReference type="ARBA" id="ARBA00022692"/>
    </source>
</evidence>
<dbReference type="EMBL" id="CP009287">
    <property type="protein sequence ID" value="AIQ70011.1"/>
    <property type="molecule type" value="Genomic_DNA"/>
</dbReference>
<dbReference type="PANTHER" id="PTHR32243:SF24">
    <property type="entry name" value="DIACETYLCHITOBIOSE UPTAKE SYSTEM PERMEASE PROTEIN NGCG"/>
    <property type="match status" value="1"/>
</dbReference>
<dbReference type="KEGG" id="pgm:PGRAT_21955"/>
<feature type="transmembrane region" description="Helical" evidence="7">
    <location>
        <begin position="73"/>
        <end position="94"/>
    </location>
</feature>
<dbReference type="RefSeq" id="WP_025707153.1">
    <property type="nucleotide sequence ID" value="NZ_CP009287.1"/>
</dbReference>
<evidence type="ECO:0000259" key="8">
    <source>
        <dbReference type="PROSITE" id="PS50928"/>
    </source>
</evidence>
<proteinExistence type="inferred from homology"/>
<dbReference type="OrthoDB" id="187395at2"/>
<sequence length="276" mass="30799">MARSLKKGIPHVALLGYLVVVLFPFLFVLFSSVKKDNNAIALNPFGIPKEFVFNNYVEAWVNAKISTYFFNSLYISVLSSVVSILLASMFAFAVTRMRQGKWNKILFSLVLIGMLIPNNALMLPIYTIVRKLHILNTHWALIIPYIANAIPFTIIILAAFMRSLPGEIEEAAVVDGLKAPGIFARIIVPLTVPAMVTVFIVNFLGNWNEFLLANYFLSNDELRTLPVGMVQFRDQYQMNYAQMSAGIVYSVLPVVIIYAILQEKIIEGVTAGSVKG</sequence>
<accession>A0A089M889</accession>
<dbReference type="GO" id="GO:0055085">
    <property type="term" value="P:transmembrane transport"/>
    <property type="evidence" value="ECO:0007669"/>
    <property type="project" value="InterPro"/>
</dbReference>
<dbReference type="InterPro" id="IPR035906">
    <property type="entry name" value="MetI-like_sf"/>
</dbReference>
<dbReference type="CDD" id="cd06261">
    <property type="entry name" value="TM_PBP2"/>
    <property type="match status" value="1"/>
</dbReference>
<dbReference type="InterPro" id="IPR000515">
    <property type="entry name" value="MetI-like"/>
</dbReference>
<dbReference type="eggNOG" id="COG0395">
    <property type="taxonomic scope" value="Bacteria"/>
</dbReference>
<keyword evidence="2 7" id="KW-0813">Transport</keyword>
<dbReference type="Gene3D" id="1.10.3720.10">
    <property type="entry name" value="MetI-like"/>
    <property type="match status" value="1"/>
</dbReference>
<keyword evidence="5 7" id="KW-1133">Transmembrane helix</keyword>
<organism evidence="9 10">
    <name type="scientific">Paenibacillus graminis</name>
    <dbReference type="NCBI Taxonomy" id="189425"/>
    <lineage>
        <taxon>Bacteria</taxon>
        <taxon>Bacillati</taxon>
        <taxon>Bacillota</taxon>
        <taxon>Bacilli</taxon>
        <taxon>Bacillales</taxon>
        <taxon>Paenibacillaceae</taxon>
        <taxon>Paenibacillus</taxon>
    </lineage>
</organism>
<dbReference type="STRING" id="189425.PGRAT_21955"/>
<dbReference type="PROSITE" id="PS50928">
    <property type="entry name" value="ABC_TM1"/>
    <property type="match status" value="1"/>
</dbReference>
<feature type="domain" description="ABC transmembrane type-1" evidence="8">
    <location>
        <begin position="69"/>
        <end position="261"/>
    </location>
</feature>
<comment type="similarity">
    <text evidence="7">Belongs to the binding-protein-dependent transport system permease family.</text>
</comment>
<evidence type="ECO:0000256" key="1">
    <source>
        <dbReference type="ARBA" id="ARBA00004651"/>
    </source>
</evidence>
<evidence type="ECO:0000256" key="6">
    <source>
        <dbReference type="ARBA" id="ARBA00023136"/>
    </source>
</evidence>
<keyword evidence="10" id="KW-1185">Reference proteome</keyword>
<evidence type="ECO:0000313" key="9">
    <source>
        <dbReference type="EMBL" id="AIQ70011.1"/>
    </source>
</evidence>
<feature type="transmembrane region" description="Helical" evidence="7">
    <location>
        <begin position="141"/>
        <end position="161"/>
    </location>
</feature>
<feature type="transmembrane region" description="Helical" evidence="7">
    <location>
        <begin position="182"/>
        <end position="204"/>
    </location>
</feature>
<keyword evidence="6 7" id="KW-0472">Membrane</keyword>
<feature type="transmembrane region" description="Helical" evidence="7">
    <location>
        <begin position="240"/>
        <end position="261"/>
    </location>
</feature>
<evidence type="ECO:0000256" key="7">
    <source>
        <dbReference type="RuleBase" id="RU363032"/>
    </source>
</evidence>
<evidence type="ECO:0000256" key="3">
    <source>
        <dbReference type="ARBA" id="ARBA00022475"/>
    </source>
</evidence>
<protein>
    <submittedName>
        <fullName evidence="9">Sugar ABC transporter permease</fullName>
    </submittedName>
</protein>
<dbReference type="PANTHER" id="PTHR32243">
    <property type="entry name" value="MALTOSE TRANSPORT SYSTEM PERMEASE-RELATED"/>
    <property type="match status" value="1"/>
</dbReference>